<protein>
    <submittedName>
        <fullName evidence="2">Uncharacterized protein</fullName>
    </submittedName>
</protein>
<feature type="region of interest" description="Disordered" evidence="1">
    <location>
        <begin position="1"/>
        <end position="34"/>
    </location>
</feature>
<comment type="caution">
    <text evidence="2">The sequence shown here is derived from an EMBL/GenBank/DDBJ whole genome shotgun (WGS) entry which is preliminary data.</text>
</comment>
<dbReference type="AlphaFoldDB" id="A0A445KMJ9"/>
<organism evidence="2 3">
    <name type="scientific">Glycine soja</name>
    <name type="common">Wild soybean</name>
    <dbReference type="NCBI Taxonomy" id="3848"/>
    <lineage>
        <taxon>Eukaryota</taxon>
        <taxon>Viridiplantae</taxon>
        <taxon>Streptophyta</taxon>
        <taxon>Embryophyta</taxon>
        <taxon>Tracheophyta</taxon>
        <taxon>Spermatophyta</taxon>
        <taxon>Magnoliopsida</taxon>
        <taxon>eudicotyledons</taxon>
        <taxon>Gunneridae</taxon>
        <taxon>Pentapetalae</taxon>
        <taxon>rosids</taxon>
        <taxon>fabids</taxon>
        <taxon>Fabales</taxon>
        <taxon>Fabaceae</taxon>
        <taxon>Papilionoideae</taxon>
        <taxon>50 kb inversion clade</taxon>
        <taxon>NPAAA clade</taxon>
        <taxon>indigoferoid/millettioid clade</taxon>
        <taxon>Phaseoleae</taxon>
        <taxon>Glycine</taxon>
        <taxon>Glycine subgen. Soja</taxon>
    </lineage>
</organism>
<accession>A0A445KMJ9</accession>
<proteinExistence type="predicted"/>
<dbReference type="Proteomes" id="UP000289340">
    <property type="component" value="Chromosome 5"/>
</dbReference>
<feature type="region of interest" description="Disordered" evidence="1">
    <location>
        <begin position="188"/>
        <end position="218"/>
    </location>
</feature>
<feature type="region of interest" description="Disordered" evidence="1">
    <location>
        <begin position="377"/>
        <end position="404"/>
    </location>
</feature>
<gene>
    <name evidence="2" type="ORF">D0Y65_012090</name>
</gene>
<dbReference type="PANTHER" id="PTHR34112">
    <property type="entry name" value="C-JUN-AMINO-TERMINAL KINASE-INTERACTING PROTEIN"/>
    <property type="match status" value="1"/>
</dbReference>
<evidence type="ECO:0000256" key="1">
    <source>
        <dbReference type="SAM" id="MobiDB-lite"/>
    </source>
</evidence>
<keyword evidence="3" id="KW-1185">Reference proteome</keyword>
<name>A0A445KMJ9_GLYSO</name>
<reference evidence="2 3" key="1">
    <citation type="submission" date="2018-09" db="EMBL/GenBank/DDBJ databases">
        <title>A high-quality reference genome of wild soybean provides a powerful tool to mine soybean genomes.</title>
        <authorList>
            <person name="Xie M."/>
            <person name="Chung C.Y.L."/>
            <person name="Li M.-W."/>
            <person name="Wong F.-L."/>
            <person name="Chan T.-F."/>
            <person name="Lam H.-M."/>
        </authorList>
    </citation>
    <scope>NUCLEOTIDE SEQUENCE [LARGE SCALE GENOMIC DNA]</scope>
    <source>
        <strain evidence="3">cv. W05</strain>
        <tissue evidence="2">Hypocotyl of etiolated seedlings</tissue>
    </source>
</reference>
<evidence type="ECO:0000313" key="3">
    <source>
        <dbReference type="Proteomes" id="UP000289340"/>
    </source>
</evidence>
<dbReference type="EMBL" id="QZWG01000005">
    <property type="protein sequence ID" value="RZC12142.1"/>
    <property type="molecule type" value="Genomic_DNA"/>
</dbReference>
<feature type="compositionally biased region" description="Polar residues" evidence="1">
    <location>
        <begin position="25"/>
        <end position="34"/>
    </location>
</feature>
<feature type="compositionally biased region" description="Low complexity" evidence="1">
    <location>
        <begin position="188"/>
        <end position="198"/>
    </location>
</feature>
<sequence length="447" mass="48779">MEGSDHSLVPQWLKGSGNDSRVAGINNQFTSSPYSDHIAYSGRQWSSSSKGLGHSRSYSSSERSWQDTDWEKVDGNGLTSVSHDILMTVGSSIKAMTMHQYNVSTSTSSITLGTMGLSMAETLAQGPPRSHSPQVCLMLNSILSCLLKCFQNFSTLMVYFSLQLSASTQKLEELALKQSRLLIPVTPSTPRSLVSSSSEKSKVKTGQQQYPFSHSRRPNHSLHGAHLNLDIQKISSGNSLNVSTSRELNGVSSASKDNLSPNSRVVLSPVGATRSTSISAPSRSLSNNSTPSAWITLEKRPTFPIQSRNDFFKNLSRKSSVEKPCSDVLPIDMSCALEKSEASTRSVSSCPILESRDASLVDTSAVNMLTDYGSTITENGNAANEPLKLSSSSDKQDSSNPFPYADEDEIAFLRSLGWEESAGDEYDEGLTEEEIQDFYEKYMKLKL</sequence>
<evidence type="ECO:0000313" key="2">
    <source>
        <dbReference type="EMBL" id="RZC12142.1"/>
    </source>
</evidence>
<dbReference type="PANTHER" id="PTHR34112:SF13">
    <property type="entry name" value="OS04G0448200 PROTEIN"/>
    <property type="match status" value="1"/>
</dbReference>